<sequence length="169" mass="18973">MASDTDPGRLRRYEPRDRDAVWDLHRSALRDAGSNPEDVPDNDDIRDIEANYLDTGGEFLVVESDGEVVAMGGLAVEDEELPAGAGELLRIAVHVDHQREGHGDRVVAGLEDAARERGLDRVFLWTAQRQRSAVRFYRSRGYEGTDHRTEGEYELLRFEKAVDGSPPVR</sequence>
<dbReference type="Gene3D" id="3.40.630.30">
    <property type="match status" value="1"/>
</dbReference>
<proteinExistence type="predicted"/>
<dbReference type="InterPro" id="IPR000182">
    <property type="entry name" value="GNAT_dom"/>
</dbReference>
<dbReference type="AlphaFoldDB" id="M0CWY0"/>
<keyword evidence="5" id="KW-1185">Reference proteome</keyword>
<dbReference type="STRING" id="797114.C475_07465"/>
<keyword evidence="1 4" id="KW-0808">Transferase</keyword>
<dbReference type="SUPFAM" id="SSF55729">
    <property type="entry name" value="Acyl-CoA N-acyltransferases (Nat)"/>
    <property type="match status" value="1"/>
</dbReference>
<accession>M0CWY0</accession>
<evidence type="ECO:0000256" key="2">
    <source>
        <dbReference type="ARBA" id="ARBA00023315"/>
    </source>
</evidence>
<evidence type="ECO:0000256" key="1">
    <source>
        <dbReference type="ARBA" id="ARBA00022679"/>
    </source>
</evidence>
<dbReference type="OrthoDB" id="125295at2157"/>
<dbReference type="Pfam" id="PF00583">
    <property type="entry name" value="Acetyltransf_1"/>
    <property type="match status" value="1"/>
</dbReference>
<dbReference type="CDD" id="cd04301">
    <property type="entry name" value="NAT_SF"/>
    <property type="match status" value="1"/>
</dbReference>
<dbReference type="EMBL" id="AOIU01000013">
    <property type="protein sequence ID" value="ELZ27741.1"/>
    <property type="molecule type" value="Genomic_DNA"/>
</dbReference>
<dbReference type="PROSITE" id="PS51186">
    <property type="entry name" value="GNAT"/>
    <property type="match status" value="1"/>
</dbReference>
<feature type="domain" description="N-acetyltransferase" evidence="3">
    <location>
        <begin position="8"/>
        <end position="163"/>
    </location>
</feature>
<dbReference type="InterPro" id="IPR050832">
    <property type="entry name" value="Bact_Acetyltransf"/>
</dbReference>
<evidence type="ECO:0000313" key="5">
    <source>
        <dbReference type="Proteomes" id="UP000011626"/>
    </source>
</evidence>
<dbReference type="PANTHER" id="PTHR43877:SF5">
    <property type="entry name" value="BLL8307 PROTEIN"/>
    <property type="match status" value="1"/>
</dbReference>
<dbReference type="RefSeq" id="WP_006883167.1">
    <property type="nucleotide sequence ID" value="NZ_AOIU01000013.1"/>
</dbReference>
<keyword evidence="2" id="KW-0012">Acyltransferase</keyword>
<name>M0CWY0_9EURY</name>
<reference evidence="4 5" key="1">
    <citation type="journal article" date="2014" name="PLoS Genet.">
        <title>Phylogenetically driven sequencing of extremely halophilic archaea reveals strategies for static and dynamic osmo-response.</title>
        <authorList>
            <person name="Becker E.A."/>
            <person name="Seitzer P.M."/>
            <person name="Tritt A."/>
            <person name="Larsen D."/>
            <person name="Krusor M."/>
            <person name="Yao A.I."/>
            <person name="Wu D."/>
            <person name="Madern D."/>
            <person name="Eisen J.A."/>
            <person name="Darling A.E."/>
            <person name="Facciotti M.T."/>
        </authorList>
    </citation>
    <scope>NUCLEOTIDE SEQUENCE [LARGE SCALE GENOMIC DNA]</scope>
    <source>
        <strain evidence="4 5">2-9-1</strain>
    </source>
</reference>
<gene>
    <name evidence="4" type="ORF">C475_07465</name>
</gene>
<dbReference type="PANTHER" id="PTHR43877">
    <property type="entry name" value="AMINOALKYLPHOSPHONATE N-ACETYLTRANSFERASE-RELATED-RELATED"/>
    <property type="match status" value="1"/>
</dbReference>
<evidence type="ECO:0000259" key="3">
    <source>
        <dbReference type="PROSITE" id="PS51186"/>
    </source>
</evidence>
<organism evidence="4 5">
    <name type="scientific">Halosimplex carlsbadense 2-9-1</name>
    <dbReference type="NCBI Taxonomy" id="797114"/>
    <lineage>
        <taxon>Archaea</taxon>
        <taxon>Methanobacteriati</taxon>
        <taxon>Methanobacteriota</taxon>
        <taxon>Stenosarchaea group</taxon>
        <taxon>Halobacteria</taxon>
        <taxon>Halobacteriales</taxon>
        <taxon>Haloarculaceae</taxon>
        <taxon>Halosimplex</taxon>
    </lineage>
</organism>
<comment type="caution">
    <text evidence="4">The sequence shown here is derived from an EMBL/GenBank/DDBJ whole genome shotgun (WGS) entry which is preliminary data.</text>
</comment>
<dbReference type="InterPro" id="IPR016181">
    <property type="entry name" value="Acyl_CoA_acyltransferase"/>
</dbReference>
<evidence type="ECO:0000313" key="4">
    <source>
        <dbReference type="EMBL" id="ELZ27741.1"/>
    </source>
</evidence>
<dbReference type="GO" id="GO:0016747">
    <property type="term" value="F:acyltransferase activity, transferring groups other than amino-acyl groups"/>
    <property type="evidence" value="ECO:0007669"/>
    <property type="project" value="InterPro"/>
</dbReference>
<dbReference type="eggNOG" id="arCOG00833">
    <property type="taxonomic scope" value="Archaea"/>
</dbReference>
<dbReference type="Proteomes" id="UP000011626">
    <property type="component" value="Unassembled WGS sequence"/>
</dbReference>
<protein>
    <submittedName>
        <fullName evidence="4">N-acetyltransferase GCN5</fullName>
    </submittedName>
</protein>